<name>A0A6C0KQB3_9ZZZZ</name>
<keyword evidence="1" id="KW-0175">Coiled coil</keyword>
<organism evidence="2">
    <name type="scientific">viral metagenome</name>
    <dbReference type="NCBI Taxonomy" id="1070528"/>
    <lineage>
        <taxon>unclassified sequences</taxon>
        <taxon>metagenomes</taxon>
        <taxon>organismal metagenomes</taxon>
    </lineage>
</organism>
<dbReference type="AlphaFoldDB" id="A0A6C0KQB3"/>
<accession>A0A6C0KQB3</accession>
<feature type="coiled-coil region" evidence="1">
    <location>
        <begin position="348"/>
        <end position="375"/>
    </location>
</feature>
<dbReference type="EMBL" id="MN740948">
    <property type="protein sequence ID" value="QHU19381.1"/>
    <property type="molecule type" value="Genomic_DNA"/>
</dbReference>
<protein>
    <submittedName>
        <fullName evidence="2">Uncharacterized protein</fullName>
    </submittedName>
</protein>
<sequence length="391" mass="46127">MICESINNNLKNNFDFLNNHEKINLLIKVNEVLKINISQKNNLIFVYSAPKVGSTSIVSSLRIFCSEKYDIIHIHDEEMLRVLGSIEGITINELILYNKYLGKNIFVIDVFRSPIERKISTFFEKIGSYHFNTEDKNINNYNVNKVINRFNNIFLYIGLGDHFIDKYNIDIPTTFDFNNKYLLIESNGINYIKLRLKDSEIWGNILTNIFGIQMNIVKDYETKNKPIKDIFNNFNSNYRIPINLLDEVMKCKYLNYYYSQEELNEYYTFWLSKITNSASIYSIDQYKLYNEITLENVNIDNIQVDHYLDEGCQCKACLLKRKELAYKINLGKNVTERVNHIEAKTQLINKRSIQINQLNNQLNNLINNIKSKKQPKNFNKDMKNIISNNLR</sequence>
<evidence type="ECO:0000256" key="1">
    <source>
        <dbReference type="SAM" id="Coils"/>
    </source>
</evidence>
<proteinExistence type="predicted"/>
<reference evidence="2" key="1">
    <citation type="journal article" date="2020" name="Nature">
        <title>Giant virus diversity and host interactions through global metagenomics.</title>
        <authorList>
            <person name="Schulz F."/>
            <person name="Roux S."/>
            <person name="Paez-Espino D."/>
            <person name="Jungbluth S."/>
            <person name="Walsh D.A."/>
            <person name="Denef V.J."/>
            <person name="McMahon K.D."/>
            <person name="Konstantinidis K.T."/>
            <person name="Eloe-Fadrosh E.A."/>
            <person name="Kyrpides N.C."/>
            <person name="Woyke T."/>
        </authorList>
    </citation>
    <scope>NUCLEOTIDE SEQUENCE</scope>
    <source>
        <strain evidence="2">GVMAG-S-3300013014-104</strain>
    </source>
</reference>
<evidence type="ECO:0000313" key="2">
    <source>
        <dbReference type="EMBL" id="QHU19381.1"/>
    </source>
</evidence>